<keyword evidence="2" id="KW-0245">EGF-like domain</keyword>
<dbReference type="PROSITE" id="PS00022">
    <property type="entry name" value="EGF_1"/>
    <property type="match status" value="4"/>
</dbReference>
<feature type="domain" description="EGF-like" evidence="5">
    <location>
        <begin position="315"/>
        <end position="363"/>
    </location>
</feature>
<dbReference type="InterPro" id="IPR000152">
    <property type="entry name" value="EGF-type_Asp/Asn_hydroxyl_site"/>
</dbReference>
<dbReference type="Gene3D" id="2.90.20.10">
    <property type="entry name" value="Plasmodium vivax P25 domain"/>
    <property type="match status" value="2"/>
</dbReference>
<evidence type="ECO:0000259" key="5">
    <source>
        <dbReference type="PROSITE" id="PS50026"/>
    </source>
</evidence>
<keyword evidence="3" id="KW-0812">Transmembrane</keyword>
<feature type="chain" id="PRO_5021406108" evidence="4">
    <location>
        <begin position="20"/>
        <end position="1118"/>
    </location>
</feature>
<dbReference type="InterPro" id="IPR000742">
    <property type="entry name" value="EGF"/>
</dbReference>
<name>A0A4Z1T762_GIAMU</name>
<keyword evidence="7" id="KW-1185">Reference proteome</keyword>
<dbReference type="Gene3D" id="2.170.300.10">
    <property type="entry name" value="Tie2 ligand-binding domain superfamily"/>
    <property type="match status" value="1"/>
</dbReference>
<dbReference type="VEuPathDB" id="GiardiaDB:GMRT_12521"/>
<accession>A0A4Z1T762</accession>
<dbReference type="PROSITE" id="PS00010">
    <property type="entry name" value="ASX_HYDROXYL"/>
    <property type="match status" value="1"/>
</dbReference>
<keyword evidence="3" id="KW-1133">Transmembrane helix</keyword>
<evidence type="ECO:0000313" key="6">
    <source>
        <dbReference type="EMBL" id="TNJ28389.1"/>
    </source>
</evidence>
<dbReference type="Proteomes" id="UP000315496">
    <property type="component" value="Chromosome 2"/>
</dbReference>
<dbReference type="OrthoDB" id="6130531at2759"/>
<dbReference type="PROSITE" id="PS50026">
    <property type="entry name" value="EGF_3"/>
    <property type="match status" value="3"/>
</dbReference>
<dbReference type="PANTHER" id="PTHR24033:SF151">
    <property type="entry name" value="NOTCH 2"/>
    <property type="match status" value="1"/>
</dbReference>
<evidence type="ECO:0000256" key="1">
    <source>
        <dbReference type="ARBA" id="ARBA00023157"/>
    </source>
</evidence>
<dbReference type="SMART" id="SM00181">
    <property type="entry name" value="EGF"/>
    <property type="match status" value="17"/>
</dbReference>
<dbReference type="EMBL" id="VDLU01000002">
    <property type="protein sequence ID" value="TNJ28389.1"/>
    <property type="molecule type" value="Genomic_DNA"/>
</dbReference>
<proteinExistence type="predicted"/>
<feature type="signal peptide" evidence="4">
    <location>
        <begin position="1"/>
        <end position="19"/>
    </location>
</feature>
<keyword evidence="4" id="KW-0732">Signal</keyword>
<feature type="transmembrane region" description="Helical" evidence="3">
    <location>
        <begin position="1095"/>
        <end position="1114"/>
    </location>
</feature>
<dbReference type="PROSITE" id="PS01186">
    <property type="entry name" value="EGF_2"/>
    <property type="match status" value="5"/>
</dbReference>
<protein>
    <submittedName>
        <fullName evidence="6">High cysteine membrane protein</fullName>
    </submittedName>
</protein>
<dbReference type="Gene3D" id="2.10.25.10">
    <property type="entry name" value="Laminin"/>
    <property type="match status" value="3"/>
</dbReference>
<evidence type="ECO:0000256" key="2">
    <source>
        <dbReference type="PROSITE-ProRule" id="PRU00076"/>
    </source>
</evidence>
<evidence type="ECO:0000313" key="7">
    <source>
        <dbReference type="Proteomes" id="UP000315496"/>
    </source>
</evidence>
<organism evidence="6 7">
    <name type="scientific">Giardia muris</name>
    <dbReference type="NCBI Taxonomy" id="5742"/>
    <lineage>
        <taxon>Eukaryota</taxon>
        <taxon>Metamonada</taxon>
        <taxon>Diplomonadida</taxon>
        <taxon>Hexamitidae</taxon>
        <taxon>Giardiinae</taxon>
        <taxon>Giardia</taxon>
    </lineage>
</organism>
<evidence type="ECO:0000256" key="4">
    <source>
        <dbReference type="SAM" id="SignalP"/>
    </source>
</evidence>
<dbReference type="Pfam" id="PF23106">
    <property type="entry name" value="EGF_Teneurin"/>
    <property type="match status" value="2"/>
</dbReference>
<dbReference type="SMART" id="SM00179">
    <property type="entry name" value="EGF_CA"/>
    <property type="match status" value="3"/>
</dbReference>
<comment type="caution">
    <text evidence="6">The sequence shown here is derived from an EMBL/GenBank/DDBJ whole genome shotgun (WGS) entry which is preliminary data.</text>
</comment>
<gene>
    <name evidence="6" type="ORF">GMRT_12521</name>
</gene>
<dbReference type="PANTHER" id="PTHR24033">
    <property type="entry name" value="EGF-LIKE DOMAIN-CONTAINING PROTEIN"/>
    <property type="match status" value="1"/>
</dbReference>
<comment type="caution">
    <text evidence="2">Lacks conserved residue(s) required for the propagation of feature annotation.</text>
</comment>
<feature type="domain" description="EGF-like" evidence="5">
    <location>
        <begin position="408"/>
        <end position="446"/>
    </location>
</feature>
<feature type="domain" description="EGF-like" evidence="5">
    <location>
        <begin position="63"/>
        <end position="103"/>
    </location>
</feature>
<keyword evidence="1 2" id="KW-1015">Disulfide bond</keyword>
<evidence type="ECO:0000256" key="3">
    <source>
        <dbReference type="SAM" id="Phobius"/>
    </source>
</evidence>
<dbReference type="GO" id="GO:0005509">
    <property type="term" value="F:calcium ion binding"/>
    <property type="evidence" value="ECO:0007669"/>
    <property type="project" value="InterPro"/>
</dbReference>
<dbReference type="InterPro" id="IPR051830">
    <property type="entry name" value="NOTCH_homolog"/>
</dbReference>
<keyword evidence="3" id="KW-0472">Membrane</keyword>
<dbReference type="CDD" id="cd00054">
    <property type="entry name" value="EGF_CA"/>
    <property type="match status" value="1"/>
</dbReference>
<feature type="disulfide bond" evidence="2">
    <location>
        <begin position="436"/>
        <end position="445"/>
    </location>
</feature>
<reference evidence="6 7" key="1">
    <citation type="submission" date="2019-05" db="EMBL/GenBank/DDBJ databases">
        <title>The compact genome of Giardia muris reveals important steps in the evolution of intestinal protozoan parasites.</title>
        <authorList>
            <person name="Xu F."/>
            <person name="Jimenez-Gonzalez A."/>
            <person name="Einarsson E."/>
            <person name="Astvaldsson A."/>
            <person name="Peirasmaki D."/>
            <person name="Eckmann L."/>
            <person name="Andersson J.O."/>
            <person name="Svard S.G."/>
            <person name="Jerlstrom-Hultqvist J."/>
        </authorList>
    </citation>
    <scope>NUCLEOTIDE SEQUENCE [LARGE SCALE GENOMIC DNA]</scope>
    <source>
        <strain evidence="6 7">Roberts-Thomson</strain>
    </source>
</reference>
<dbReference type="AlphaFoldDB" id="A0A4Z1T762"/>
<sequence length="1118" mass="118226">MPLLLLSLGILSMAKLCSIGLLWSATGEYTRAPPDDISIRGATLDTPLVVCEEGYTSVAGECHPDECLSEGIVCGGHGRCIDGKRPRCECEPGFVTVDTHLCVSTSCLIDGGVCPNGNCVHQPGQDRHVCVCKPGYLQDADQSCISISCVSRVGTRSLEICNGHGICHDNRCKCNELYTGELCELCRPGFAMVGGECVAFACLSYISNPSLIVTEPLDLNERLLVCDGFGQCLLSATILGKPTYHCKCNPGALAIRGHCLSSYCHTEGAPGPICSGHGYCNSGTCICQSGYGGLSCEKTDVDCPFGTKLIGEACVPDSCVNGKDVCSGLGVCVDTPEYNTTTGLPVYICECPPGYHFVEGMCVEEELVDKRTNTLCTNGLFIRDEHGAHCTCNPGFIGLPTSLPIRCVNANCVAQGEVCGGVGECINDAGTYSCKCPDGYGGEQCTICSEGLFLINRRCVPKTCTSQASRANLTLLECGGYGTCRNGACICRVGTTLAQPGLCVPSACLTGNQACSGLGQCIDDHCICDPGASGLLCEKLDIKCRDDETVYNGTCVPAACISRFPELSICGGHGVCARLPEGPRCKCDDDYVISSNTVIATQFGCVPTNCLIDNMYCPYGACISSGSGSTCVCDKDYEAIGGARCIHNSCVAEGLECSGHGLCAITLPNGSQYSQYSPQAYLTLTEGTSITGYACQCDQFCTGPTCTECVLEAIRYPGGCAPIDCLSGSAGFETVCNGAGACQKIMDKWKCVCTHPGLTPENTCMPDSCFSDGIACSGRGICHQNGCVCARGFHGGRCELGEAAIPSSSPNDQLSRKYLTDHKLLTLELEKCAEGQVRIRNICYPSTCIFNDKLCGQESFIITDITLVDPEQPMRDVTTSTICMADLKNQTVCVCPEEFSFLPNQGCIPTACIHEKAVCPHGTCVFEKDGYKCRCNIGFEDHNSSCVSSACISNGRVCGSRQSIVAGVCVPMSTNREDPEAWKCNCYSLYTGKHCESCAAEAVAVDGVCAPPDAITVYPDGSREICGGSGHLRSVGKKMVCVCNDDATLFNGTCAHQKCLTRGKRVCSGHGSCRGDTCVCESGYNFPRCRRGKGAVWGITLASATFFALLFRYLPCCC</sequence>
<dbReference type="InterPro" id="IPR001881">
    <property type="entry name" value="EGF-like_Ca-bd_dom"/>
</dbReference>